<evidence type="ECO:0000259" key="10">
    <source>
        <dbReference type="PROSITE" id="PS50102"/>
    </source>
</evidence>
<feature type="domain" description="RING-type" evidence="9">
    <location>
        <begin position="1079"/>
        <end position="1121"/>
    </location>
</feature>
<dbReference type="Gene3D" id="3.30.40.10">
    <property type="entry name" value="Zinc/RING finger domain, C3HC4 (zinc finger)"/>
    <property type="match status" value="1"/>
</dbReference>
<feature type="domain" description="C3H1-type" evidence="11">
    <location>
        <begin position="100"/>
        <end position="126"/>
    </location>
</feature>
<feature type="region of interest" description="Disordered" evidence="8">
    <location>
        <begin position="446"/>
        <end position="466"/>
    </location>
</feature>
<feature type="compositionally biased region" description="Polar residues" evidence="8">
    <location>
        <begin position="451"/>
        <end position="463"/>
    </location>
</feature>
<feature type="domain" description="RRM" evidence="10">
    <location>
        <begin position="639"/>
        <end position="713"/>
    </location>
</feature>
<evidence type="ECO:0000313" key="12">
    <source>
        <dbReference type="EMBL" id="KAJ7767418.1"/>
    </source>
</evidence>
<feature type="zinc finger region" description="C3H1-type" evidence="7">
    <location>
        <begin position="100"/>
        <end position="126"/>
    </location>
</feature>
<dbReference type="AlphaFoldDB" id="A0AAD7JMS1"/>
<name>A0AAD7JMS1_9AGAR</name>
<feature type="zinc finger region" description="C3H1-type" evidence="7">
    <location>
        <begin position="553"/>
        <end position="580"/>
    </location>
</feature>
<dbReference type="SUPFAM" id="SSF57850">
    <property type="entry name" value="RING/U-box"/>
    <property type="match status" value="2"/>
</dbReference>
<dbReference type="Pfam" id="PF01485">
    <property type="entry name" value="IBR"/>
    <property type="match status" value="1"/>
</dbReference>
<evidence type="ECO:0000256" key="2">
    <source>
        <dbReference type="ARBA" id="ARBA00022737"/>
    </source>
</evidence>
<feature type="zinc finger region" description="C3H1-type" evidence="7">
    <location>
        <begin position="325"/>
        <end position="352"/>
    </location>
</feature>
<feature type="domain" description="C3H1-type" evidence="11">
    <location>
        <begin position="553"/>
        <end position="580"/>
    </location>
</feature>
<feature type="region of interest" description="Disordered" evidence="8">
    <location>
        <begin position="167"/>
        <end position="194"/>
    </location>
</feature>
<dbReference type="PROSITE" id="PS50103">
    <property type="entry name" value="ZF_C3H1"/>
    <property type="match status" value="5"/>
</dbReference>
<evidence type="ECO:0000259" key="9">
    <source>
        <dbReference type="PROSITE" id="PS50089"/>
    </source>
</evidence>
<feature type="region of interest" description="Disordered" evidence="8">
    <location>
        <begin position="582"/>
        <end position="607"/>
    </location>
</feature>
<dbReference type="CDD" id="cd00590">
    <property type="entry name" value="RRM_SF"/>
    <property type="match status" value="1"/>
</dbReference>
<keyword evidence="3 7" id="KW-0863">Zinc-finger</keyword>
<keyword evidence="5 7" id="KW-0862">Zinc</keyword>
<keyword evidence="4" id="KW-0833">Ubl conjugation pathway</keyword>
<dbReference type="PROSITE" id="PS00518">
    <property type="entry name" value="ZF_RING_1"/>
    <property type="match status" value="1"/>
</dbReference>
<keyword evidence="6" id="KW-0694">RNA-binding</keyword>
<dbReference type="GO" id="GO:0008270">
    <property type="term" value="F:zinc ion binding"/>
    <property type="evidence" value="ECO:0007669"/>
    <property type="project" value="UniProtKB-KW"/>
</dbReference>
<evidence type="ECO:0008006" key="14">
    <source>
        <dbReference type="Google" id="ProtNLM"/>
    </source>
</evidence>
<reference evidence="12" key="1">
    <citation type="submission" date="2023-03" db="EMBL/GenBank/DDBJ databases">
        <title>Massive genome expansion in bonnet fungi (Mycena s.s.) driven by repeated elements and novel gene families across ecological guilds.</title>
        <authorList>
            <consortium name="Lawrence Berkeley National Laboratory"/>
            <person name="Harder C.B."/>
            <person name="Miyauchi S."/>
            <person name="Viragh M."/>
            <person name="Kuo A."/>
            <person name="Thoen E."/>
            <person name="Andreopoulos B."/>
            <person name="Lu D."/>
            <person name="Skrede I."/>
            <person name="Drula E."/>
            <person name="Henrissat B."/>
            <person name="Morin E."/>
            <person name="Kohler A."/>
            <person name="Barry K."/>
            <person name="LaButti K."/>
            <person name="Morin E."/>
            <person name="Salamov A."/>
            <person name="Lipzen A."/>
            <person name="Mereny Z."/>
            <person name="Hegedus B."/>
            <person name="Baldrian P."/>
            <person name="Stursova M."/>
            <person name="Weitz H."/>
            <person name="Taylor A."/>
            <person name="Grigoriev I.V."/>
            <person name="Nagy L.G."/>
            <person name="Martin F."/>
            <person name="Kauserud H."/>
        </authorList>
    </citation>
    <scope>NUCLEOTIDE SEQUENCE</scope>
    <source>
        <strain evidence="12">CBHHK188m</strain>
    </source>
</reference>
<proteinExistence type="predicted"/>
<dbReference type="EMBL" id="JARJLG010000030">
    <property type="protein sequence ID" value="KAJ7767418.1"/>
    <property type="molecule type" value="Genomic_DNA"/>
</dbReference>
<feature type="zinc finger region" description="C3H1-type" evidence="7">
    <location>
        <begin position="365"/>
        <end position="390"/>
    </location>
</feature>
<dbReference type="CDD" id="cd20335">
    <property type="entry name" value="BRcat_RBR"/>
    <property type="match status" value="1"/>
</dbReference>
<dbReference type="SUPFAM" id="SSF54928">
    <property type="entry name" value="RNA-binding domain, RBD"/>
    <property type="match status" value="2"/>
</dbReference>
<dbReference type="InterPro" id="IPR013083">
    <property type="entry name" value="Znf_RING/FYVE/PHD"/>
</dbReference>
<protein>
    <recommendedName>
        <fullName evidence="14">RING-type E3 ubiquitin transferase</fullName>
    </recommendedName>
</protein>
<dbReference type="Pfam" id="PF00076">
    <property type="entry name" value="RRM_1"/>
    <property type="match status" value="1"/>
</dbReference>
<evidence type="ECO:0000256" key="6">
    <source>
        <dbReference type="PROSITE-ProRule" id="PRU00176"/>
    </source>
</evidence>
<feature type="domain" description="C3H1-type" evidence="11">
    <location>
        <begin position="325"/>
        <end position="352"/>
    </location>
</feature>
<evidence type="ECO:0000256" key="7">
    <source>
        <dbReference type="PROSITE-ProRule" id="PRU00723"/>
    </source>
</evidence>
<dbReference type="Gene3D" id="4.10.1000.10">
    <property type="entry name" value="Zinc finger, CCCH-type"/>
    <property type="match status" value="4"/>
</dbReference>
<dbReference type="InterPro" id="IPR041367">
    <property type="entry name" value="Znf-CCCH_4"/>
</dbReference>
<gene>
    <name evidence="12" type="ORF">DFH07DRAFT_327723</name>
</gene>
<dbReference type="SMART" id="SM00360">
    <property type="entry name" value="RRM"/>
    <property type="match status" value="2"/>
</dbReference>
<dbReference type="Gene3D" id="3.30.70.330">
    <property type="match status" value="1"/>
</dbReference>
<evidence type="ECO:0000256" key="5">
    <source>
        <dbReference type="ARBA" id="ARBA00022833"/>
    </source>
</evidence>
<organism evidence="12 13">
    <name type="scientific">Mycena maculata</name>
    <dbReference type="NCBI Taxonomy" id="230809"/>
    <lineage>
        <taxon>Eukaryota</taxon>
        <taxon>Fungi</taxon>
        <taxon>Dikarya</taxon>
        <taxon>Basidiomycota</taxon>
        <taxon>Agaricomycotina</taxon>
        <taxon>Agaricomycetes</taxon>
        <taxon>Agaricomycetidae</taxon>
        <taxon>Agaricales</taxon>
        <taxon>Marasmiineae</taxon>
        <taxon>Mycenaceae</taxon>
        <taxon>Mycena</taxon>
    </lineage>
</organism>
<sequence>MAYNYHPHRGYGPTVPWACNSSGCVHSRSCPMSQHFYSPEPVDAFSGGNRDVPAPSNRARGGSLKTVPCVFFQQGRCAKGDECHFAHTASNASDIRSNVSASMHCKFFRQGLCTRGENCTFVHDTAAQLPSTSSRLEAGHERASEVSFEASELNSRALVVEDTESFGVSSYPKSPYEIPLPPSPRPSESTMSATTPIFEPSNVEPPSPYQIPLPPSPRPSSAVAPVFEPCTYRTTGRRVRGDRCVVDHPEPLGQLYSPFPSGSPLVPDSKGDNGDWIQFSEEAIAQASTYDLPSPICGFSTQGVCELGDACRCRPNSFHGSPTTSRVLIPCKYFPTGTCAKGNLCPFVHDIRSQNTALHLTVDDGKKIPLCRYQGKCRKNSKCPFLHEDPDETLRRDWTQPEISSPRPPFMSEFEDTGEKTGWLLDIDHNPAWGPDLQAASQWAVEDPLPGSSNRNLDNSGDDSGTAAAWIQEADENSEWVVDQQAETDKWATSGQVGESSGTGWLQESVDSPAWGVGQQAEGQFLSEDSVKDVAAEESWNVPWPDAVPEVKRPKEGYCKYFGQGHCYNGDACQFLHVQEEPQRAVDPDAEPTQEDLPESSVPPAPEELSLPPQALYHCMVQFGAGAIPERVLTAFDSLNLIVSNYPAGMSHADLLQLAEPYGVVKNTTFRLATGGIEAYVEFEEYSQAAEAGVNLNGTILDEQTIHARLDSGLVGGTIHDPGIERQVKLVWDAPSVSGWVFYSSVKTAKDESVRLNGVSYRSRQIMAEYRKPSQKHSFPVRIAGLPPDVKKDDIEAFCIGSSSISLNNPNYLQSQDENIYACLAEFGPVNSFETLPTDPSHLKITGFARFFTGDAAANAVKALKGTPQDFLGKGTISVQPIFHSKYQCANCPFSVIRDDLDRLRESAAAPASGCTIRYYEQPPCVHVYGQRADAVALAAQSVQALVFGIDLPHYDPYFDTRPAEEALRHINNDPSFYIQNDKRRRVLRIWGDRETGEKKISRLLKRVQSKRHSLNVERSMPALLGGGLESLQEEFGGTKILLDVRSQTLTVLGDVKTEVENRLKDLASIPSSGTGDICCLCFSDTVVEPVELTCGHIYCASCLKHLLRPIPGIDSAPPTCVAEGASPDSPTSQCLTPISIPIILSHLSDEEQAQLFESSLLSFVGSRSEYRFCLSGCFVIYRIGTPGVLFTCPECGLELCASCAVPIHPGLTCAAYQGLGGGSCDSQ</sequence>
<dbReference type="InterPro" id="IPR035979">
    <property type="entry name" value="RBD_domain_sf"/>
</dbReference>
<dbReference type="InterPro" id="IPR002867">
    <property type="entry name" value="IBR_dom"/>
</dbReference>
<dbReference type="InterPro" id="IPR000571">
    <property type="entry name" value="Znf_CCCH"/>
</dbReference>
<evidence type="ECO:0000256" key="1">
    <source>
        <dbReference type="ARBA" id="ARBA00022723"/>
    </source>
</evidence>
<keyword evidence="13" id="KW-1185">Reference proteome</keyword>
<accession>A0AAD7JMS1</accession>
<dbReference type="InterPro" id="IPR045124">
    <property type="entry name" value="Su(sable)-like"/>
</dbReference>
<evidence type="ECO:0000313" key="13">
    <source>
        <dbReference type="Proteomes" id="UP001215280"/>
    </source>
</evidence>
<dbReference type="SUPFAM" id="SSF90229">
    <property type="entry name" value="CCCH zinc finger"/>
    <property type="match status" value="4"/>
</dbReference>
<feature type="compositionally biased region" description="Acidic residues" evidence="8">
    <location>
        <begin position="588"/>
        <end position="598"/>
    </location>
</feature>
<comment type="caution">
    <text evidence="12">The sequence shown here is derived from an EMBL/GenBank/DDBJ whole genome shotgun (WGS) entry which is preliminary data.</text>
</comment>
<dbReference type="GO" id="GO:0003723">
    <property type="term" value="F:RNA binding"/>
    <property type="evidence" value="ECO:0007669"/>
    <property type="project" value="UniProtKB-UniRule"/>
</dbReference>
<dbReference type="Pfam" id="PF00642">
    <property type="entry name" value="zf-CCCH"/>
    <property type="match status" value="1"/>
</dbReference>
<dbReference type="Pfam" id="PF18044">
    <property type="entry name" value="zf-CCCH_4"/>
    <property type="match status" value="1"/>
</dbReference>
<dbReference type="InterPro" id="IPR000504">
    <property type="entry name" value="RRM_dom"/>
</dbReference>
<dbReference type="PROSITE" id="PS50102">
    <property type="entry name" value="RRM"/>
    <property type="match status" value="1"/>
</dbReference>
<dbReference type="InterPro" id="IPR017907">
    <property type="entry name" value="Znf_RING_CS"/>
</dbReference>
<dbReference type="GO" id="GO:0045892">
    <property type="term" value="P:negative regulation of DNA-templated transcription"/>
    <property type="evidence" value="ECO:0007669"/>
    <property type="project" value="InterPro"/>
</dbReference>
<feature type="zinc finger region" description="C3H1-type" evidence="7">
    <location>
        <begin position="63"/>
        <end position="90"/>
    </location>
</feature>
<keyword evidence="2" id="KW-0677">Repeat</keyword>
<dbReference type="PROSITE" id="PS50089">
    <property type="entry name" value="ZF_RING_2"/>
    <property type="match status" value="1"/>
</dbReference>
<keyword evidence="1 7" id="KW-0479">Metal-binding</keyword>
<dbReference type="InterPro" id="IPR036855">
    <property type="entry name" value="Znf_CCCH_sf"/>
</dbReference>
<evidence type="ECO:0000256" key="4">
    <source>
        <dbReference type="ARBA" id="ARBA00022786"/>
    </source>
</evidence>
<evidence type="ECO:0000256" key="8">
    <source>
        <dbReference type="SAM" id="MobiDB-lite"/>
    </source>
</evidence>
<dbReference type="GO" id="GO:0005634">
    <property type="term" value="C:nucleus"/>
    <property type="evidence" value="ECO:0007669"/>
    <property type="project" value="TreeGrafter"/>
</dbReference>
<dbReference type="PANTHER" id="PTHR13119:SF12">
    <property type="entry name" value="PROTEIN SUPPRESSOR OF SABLE"/>
    <property type="match status" value="1"/>
</dbReference>
<dbReference type="SMART" id="SM00356">
    <property type="entry name" value="ZnF_C3H1"/>
    <property type="match status" value="6"/>
</dbReference>
<evidence type="ECO:0000259" key="11">
    <source>
        <dbReference type="PROSITE" id="PS50103"/>
    </source>
</evidence>
<dbReference type="PANTHER" id="PTHR13119">
    <property type="entry name" value="ZINC FINGER CCCH DOMAIN-CONTAINING PROTEI"/>
    <property type="match status" value="1"/>
</dbReference>
<dbReference type="Pfam" id="PF14608">
    <property type="entry name" value="zf-CCCH_2"/>
    <property type="match status" value="3"/>
</dbReference>
<dbReference type="InterPro" id="IPR001841">
    <property type="entry name" value="Znf_RING"/>
</dbReference>
<feature type="domain" description="C3H1-type" evidence="11">
    <location>
        <begin position="365"/>
        <end position="390"/>
    </location>
</feature>
<feature type="domain" description="C3H1-type" evidence="11">
    <location>
        <begin position="63"/>
        <end position="90"/>
    </location>
</feature>
<dbReference type="InterPro" id="IPR012677">
    <property type="entry name" value="Nucleotide-bd_a/b_plait_sf"/>
</dbReference>
<dbReference type="Proteomes" id="UP001215280">
    <property type="component" value="Unassembled WGS sequence"/>
</dbReference>
<evidence type="ECO:0000256" key="3">
    <source>
        <dbReference type="ARBA" id="ARBA00022771"/>
    </source>
</evidence>